<sequence length="145" mass="16480">MDPVPGGCNLHFNTKIAPYQIVFYNDDYIEVESQAPSAYGVDCGDNKIQVDMYHMFLNEYDNKVQPYFDAIIQMITVDNIKLHGRKIPPGTEFFKYRRLYSSYRGTGEVFAIVATYNNRSSAYVPAVSYGCDLTKWDESCVGPGK</sequence>
<organism evidence="1 2">
    <name type="scientific">Rhamnusium bicolor</name>
    <dbReference type="NCBI Taxonomy" id="1586634"/>
    <lineage>
        <taxon>Eukaryota</taxon>
        <taxon>Metazoa</taxon>
        <taxon>Ecdysozoa</taxon>
        <taxon>Arthropoda</taxon>
        <taxon>Hexapoda</taxon>
        <taxon>Insecta</taxon>
        <taxon>Pterygota</taxon>
        <taxon>Neoptera</taxon>
        <taxon>Endopterygota</taxon>
        <taxon>Coleoptera</taxon>
        <taxon>Polyphaga</taxon>
        <taxon>Cucujiformia</taxon>
        <taxon>Chrysomeloidea</taxon>
        <taxon>Cerambycidae</taxon>
        <taxon>Lepturinae</taxon>
        <taxon>Rhagiini</taxon>
        <taxon>Rhamnusium</taxon>
    </lineage>
</organism>
<gene>
    <name evidence="1" type="ORF">NQ314_002477</name>
</gene>
<dbReference type="PANTHER" id="PTHR15937">
    <property type="entry name" value="TRANSMEMBRANE 7 SUPERFAMILY MEMBER 3"/>
    <property type="match status" value="1"/>
</dbReference>
<dbReference type="GO" id="GO:0005886">
    <property type="term" value="C:plasma membrane"/>
    <property type="evidence" value="ECO:0007669"/>
    <property type="project" value="TreeGrafter"/>
</dbReference>
<comment type="caution">
    <text evidence="1">The sequence shown here is derived from an EMBL/GenBank/DDBJ whole genome shotgun (WGS) entry which is preliminary data.</text>
</comment>
<name>A0AAV8ZPD2_9CUCU</name>
<dbReference type="InterPro" id="IPR042502">
    <property type="entry name" value="TM7SF3"/>
</dbReference>
<evidence type="ECO:0000313" key="1">
    <source>
        <dbReference type="EMBL" id="KAJ8968077.1"/>
    </source>
</evidence>
<evidence type="ECO:0000313" key="2">
    <source>
        <dbReference type="Proteomes" id="UP001162156"/>
    </source>
</evidence>
<keyword evidence="2" id="KW-1185">Reference proteome</keyword>
<dbReference type="Pfam" id="PF25992">
    <property type="entry name" value="Ig_TM7SF3_N"/>
    <property type="match status" value="1"/>
</dbReference>
<dbReference type="GO" id="GO:0043069">
    <property type="term" value="P:negative regulation of programmed cell death"/>
    <property type="evidence" value="ECO:0007669"/>
    <property type="project" value="TreeGrafter"/>
</dbReference>
<dbReference type="AlphaFoldDB" id="A0AAV8ZPD2"/>
<proteinExistence type="predicted"/>
<reference evidence="1" key="1">
    <citation type="journal article" date="2023" name="Insect Mol. Biol.">
        <title>Genome sequencing provides insights into the evolution of gene families encoding plant cell wall-degrading enzymes in longhorned beetles.</title>
        <authorList>
            <person name="Shin N.R."/>
            <person name="Okamura Y."/>
            <person name="Kirsch R."/>
            <person name="Pauchet Y."/>
        </authorList>
    </citation>
    <scope>NUCLEOTIDE SEQUENCE</scope>
    <source>
        <strain evidence="1">RBIC_L_NR</strain>
    </source>
</reference>
<accession>A0AAV8ZPD2</accession>
<dbReference type="EMBL" id="JANEYF010000768">
    <property type="protein sequence ID" value="KAJ8968077.1"/>
    <property type="molecule type" value="Genomic_DNA"/>
</dbReference>
<protein>
    <submittedName>
        <fullName evidence="1">Uncharacterized protein</fullName>
    </submittedName>
</protein>
<dbReference type="Proteomes" id="UP001162156">
    <property type="component" value="Unassembled WGS sequence"/>
</dbReference>
<dbReference type="PANTHER" id="PTHR15937:SF3">
    <property type="entry name" value="TRANSMEMBRANE 7 SUPERFAMILY MEMBER 3"/>
    <property type="match status" value="1"/>
</dbReference>